<dbReference type="InParanoid" id="A0A090LZA5"/>
<dbReference type="Proteomes" id="UP000195557">
    <property type="component" value="Unassembled WGS sequence"/>
</dbReference>
<name>A0A090LZA5_OSTTA</name>
<dbReference type="PANTHER" id="PTHR47876">
    <property type="entry name" value="OS08G0260000 PROTEIN"/>
    <property type="match status" value="1"/>
</dbReference>
<reference evidence="3" key="3">
    <citation type="submission" date="2017-04" db="EMBL/GenBank/DDBJ databases">
        <title>Population genomics of picophytoplankton unveils novel chromosome hypervariability.</title>
        <authorList>
            <consortium name="DOE Joint Genome Institute"/>
            <person name="Blanc-Mathieu R."/>
            <person name="Krasovec M."/>
            <person name="Hebrard M."/>
            <person name="Yau S."/>
            <person name="Desgranges E."/>
            <person name="Martin J."/>
            <person name="Schackwitz W."/>
            <person name="Kuo A."/>
            <person name="Salin G."/>
            <person name="Donnadieu C."/>
            <person name="Desdevises Y."/>
            <person name="Sanchez-Ferandin S."/>
            <person name="Moreau H."/>
            <person name="Rivals E."/>
            <person name="Grigoriev I.V."/>
            <person name="Grimsley N."/>
            <person name="Eyre-Walker A."/>
            <person name="Piganeau G."/>
        </authorList>
    </citation>
    <scope>NUCLEOTIDE SEQUENCE [LARGE SCALE GENOMIC DNA]</scope>
    <source>
        <strain evidence="3">RCC 1115</strain>
    </source>
</reference>
<organism evidence="2 4">
    <name type="scientific">Ostreococcus tauri</name>
    <name type="common">Marine green alga</name>
    <dbReference type="NCBI Taxonomy" id="70448"/>
    <lineage>
        <taxon>Eukaryota</taxon>
        <taxon>Viridiplantae</taxon>
        <taxon>Chlorophyta</taxon>
        <taxon>Mamiellophyceae</taxon>
        <taxon>Mamiellales</taxon>
        <taxon>Bathycoccaceae</taxon>
        <taxon>Ostreococcus</taxon>
    </lineage>
</organism>
<reference evidence="2 4" key="1">
    <citation type="journal article" date="2006" name="Proc. Natl. Acad. Sci. U.S.A.">
        <title>Genome analysis of the smallest free-living eukaryote Ostreococcus tauri unveils many unique features.</title>
        <authorList>
            <person name="Derelle E."/>
            <person name="Ferraz C."/>
            <person name="Rombauts S."/>
            <person name="Rouze P."/>
            <person name="Worden A.Z."/>
            <person name="Robbens S."/>
            <person name="Partensky F."/>
            <person name="Degroeve S."/>
            <person name="Echeynie S."/>
            <person name="Cooke R."/>
            <person name="Saeys Y."/>
            <person name="Wuyts J."/>
            <person name="Jabbari K."/>
            <person name="Bowler C."/>
            <person name="Panaud O."/>
            <person name="Piegu B."/>
            <person name="Ball S.G."/>
            <person name="Ral J.-P."/>
            <person name="Bouget F.-Y."/>
            <person name="Piganeau G."/>
            <person name="De Baets B."/>
            <person name="Picard A."/>
            <person name="Delseny M."/>
            <person name="Demaille J."/>
            <person name="Van de Peer Y."/>
            <person name="Moreau H."/>
        </authorList>
    </citation>
    <scope>NUCLEOTIDE SEQUENCE [LARGE SCALE GENOMIC DNA]</scope>
    <source>
        <strain evidence="2 4">OTTH0595</strain>
    </source>
</reference>
<dbReference type="Proteomes" id="UP000009170">
    <property type="component" value="Unassembled WGS sequence"/>
</dbReference>
<accession>A0A454XPL3</accession>
<dbReference type="InterPro" id="IPR000182">
    <property type="entry name" value="GNAT_dom"/>
</dbReference>
<dbReference type="CDD" id="cd04301">
    <property type="entry name" value="NAT_SF"/>
    <property type="match status" value="1"/>
</dbReference>
<evidence type="ECO:0000313" key="2">
    <source>
        <dbReference type="EMBL" id="CEF97330.1"/>
    </source>
</evidence>
<reference evidence="2" key="2">
    <citation type="journal article" date="2014" name="BMC Genomics">
        <title>An improved genome of the model marine alga Ostreococcus tauri unfolds by assessing Illumina de novo assemblies.</title>
        <authorList>
            <person name="Blanc-Mathieu R."/>
            <person name="Verhelst B."/>
            <person name="Derelle E."/>
            <person name="Rombauts S."/>
            <person name="Bouget F.Y."/>
            <person name="Carre I."/>
            <person name="Chateau A."/>
            <person name="Eyre-Walker A."/>
            <person name="Grimsley N."/>
            <person name="Moreau H."/>
            <person name="Piegu B."/>
            <person name="Rivals E."/>
            <person name="Schackwitz W."/>
            <person name="Van de Peer Y."/>
            <person name="Piganeau G."/>
        </authorList>
    </citation>
    <scope>NUCLEOTIDE SEQUENCE</scope>
    <source>
        <strain evidence="2">RCC4221</strain>
    </source>
</reference>
<dbReference type="AlphaFoldDB" id="A0A090LZA5"/>
<evidence type="ECO:0000313" key="4">
    <source>
        <dbReference type="Proteomes" id="UP000009170"/>
    </source>
</evidence>
<dbReference type="Gene3D" id="3.40.630.30">
    <property type="match status" value="1"/>
</dbReference>
<keyword evidence="4" id="KW-1185">Reference proteome</keyword>
<dbReference type="OrthoDB" id="514051at2759"/>
<dbReference type="EMBL" id="KZ155826">
    <property type="protein sequence ID" value="OUS44096.1"/>
    <property type="molecule type" value="Genomic_DNA"/>
</dbReference>
<sequence length="300" mass="32975">MANASLTSARWAIGRDGGRRGRGKRGRRETRARARAREFVALGEETRDNASTVIRRACAALRTRCFYEYDAEEGLIFDFGSSAGDVDACVARAREQWWSGRVTSECTRARRFEMARMFGVHTFAAIEGAGDCARWDASTGEHPADAAALRSWTVLPARSNDAADAIVVGTLDVHFGRSLPGEFLIGTRPSLGDDSDADAESRFDPVAALNPPRAYVFNVCVSPENRGRGIAEFMLNATADWLAAHTDARAAYVHVERDNVPARRAYEKAGFAAESAETDAEALARERPPRLLLHREITRR</sequence>
<accession>A0A090LZA5</accession>
<dbReference type="Pfam" id="PF00583">
    <property type="entry name" value="Acetyltransf_1"/>
    <property type="match status" value="1"/>
</dbReference>
<evidence type="ECO:0000259" key="1">
    <source>
        <dbReference type="PROSITE" id="PS51186"/>
    </source>
</evidence>
<dbReference type="PANTHER" id="PTHR47876:SF2">
    <property type="entry name" value="GCN5-RELATED N-ACETYLTRANSFERASE 7, CHLOROPLASTIC"/>
    <property type="match status" value="1"/>
</dbReference>
<evidence type="ECO:0000313" key="3">
    <source>
        <dbReference type="EMBL" id="OUS44096.1"/>
    </source>
</evidence>
<protein>
    <submittedName>
        <fullName evidence="2">Acyl-CoA N-acyltransferase</fullName>
    </submittedName>
</protein>
<proteinExistence type="predicted"/>
<dbReference type="PROSITE" id="PS51186">
    <property type="entry name" value="GNAT"/>
    <property type="match status" value="1"/>
</dbReference>
<dbReference type="EMBL" id="CAID01000003">
    <property type="protein sequence ID" value="CEF97330.1"/>
    <property type="molecule type" value="Genomic_DNA"/>
</dbReference>
<dbReference type="InterPro" id="IPR016181">
    <property type="entry name" value="Acyl_CoA_acyltransferase"/>
</dbReference>
<feature type="domain" description="N-acetyltransferase" evidence="1">
    <location>
        <begin position="207"/>
        <end position="298"/>
    </location>
</feature>
<dbReference type="SUPFAM" id="SSF55729">
    <property type="entry name" value="Acyl-CoA N-acyltransferases (Nat)"/>
    <property type="match status" value="1"/>
</dbReference>
<accession>A0A1Y5I3K9</accession>
<gene>
    <name evidence="3" type="ORF">BE221DRAFT_194271</name>
    <name evidence="2" type="ORF">OT_ostta03g05230</name>
</gene>
<dbReference type="GO" id="GO:0016747">
    <property type="term" value="F:acyltransferase activity, transferring groups other than amino-acyl groups"/>
    <property type="evidence" value="ECO:0007669"/>
    <property type="project" value="InterPro"/>
</dbReference>